<keyword evidence="1" id="KW-0472">Membrane</keyword>
<keyword evidence="1" id="KW-1133">Transmembrane helix</keyword>
<dbReference type="RefSeq" id="WP_079542264.1">
    <property type="nucleotide sequence ID" value="NZ_CAUPBE010000035.1"/>
</dbReference>
<feature type="transmembrane region" description="Helical" evidence="1">
    <location>
        <begin position="37"/>
        <end position="53"/>
    </location>
</feature>
<dbReference type="EMBL" id="FKLO01000082">
    <property type="protein sequence ID" value="SAM72366.1"/>
    <property type="molecule type" value="Genomic_DNA"/>
</dbReference>
<keyword evidence="1" id="KW-0812">Transmembrane</keyword>
<organism evidence="2 3">
    <name type="scientific">Cardiobacterium hominis</name>
    <dbReference type="NCBI Taxonomy" id="2718"/>
    <lineage>
        <taxon>Bacteria</taxon>
        <taxon>Pseudomonadati</taxon>
        <taxon>Pseudomonadota</taxon>
        <taxon>Gammaproteobacteria</taxon>
        <taxon>Cardiobacteriales</taxon>
        <taxon>Cardiobacteriaceae</taxon>
        <taxon>Cardiobacterium</taxon>
    </lineage>
</organism>
<feature type="transmembrane region" description="Helical" evidence="1">
    <location>
        <begin position="59"/>
        <end position="80"/>
    </location>
</feature>
<dbReference type="PANTHER" id="PTHR34351">
    <property type="entry name" value="SLR1927 PROTEIN-RELATED"/>
    <property type="match status" value="1"/>
</dbReference>
<name>A0A1C3H7B2_9GAMM</name>
<dbReference type="AlphaFoldDB" id="A0A1C3H7B2"/>
<sequence length="315" mass="34126">MAIEDRARAYWRARQREAVGSRLLPSVLRMPVVPTRFGLAFLAVLAVMFVWSANHQLNLGYALTFLAFSVFLLGGTITAGQLAGLAFAAQGGAPVWAGDEASFTLTVVESDGRERGLVHVRNDEQRAVSDELRAGATALVVLRETTWQRGWHVMAPIEVFCTHPLGAFVTWAWLWLDARVLVYPRPAGDLPLPWQAAAGAGKAQGATAGDDELSGLRPYVLGDSLSRVAWKRAGRGELLLKQFAGEGAPRVLLDFAALTGGTEQRLSQLAKWIVEAEAQGLSYALRLPDAFFDFGHGREQRETCLRALALFGGGA</sequence>
<evidence type="ECO:0000313" key="2">
    <source>
        <dbReference type="EMBL" id="SAM72366.1"/>
    </source>
</evidence>
<dbReference type="Proteomes" id="UP000190837">
    <property type="component" value="Unassembled WGS sequence"/>
</dbReference>
<protein>
    <submittedName>
        <fullName evidence="2">Uncharacterized protein</fullName>
    </submittedName>
</protein>
<gene>
    <name evidence="2" type="ORF">CHUV0807_2460</name>
</gene>
<proteinExistence type="predicted"/>
<evidence type="ECO:0000256" key="1">
    <source>
        <dbReference type="SAM" id="Phobius"/>
    </source>
</evidence>
<evidence type="ECO:0000313" key="3">
    <source>
        <dbReference type="Proteomes" id="UP000190837"/>
    </source>
</evidence>
<dbReference type="PANTHER" id="PTHR34351:SF1">
    <property type="entry name" value="SLR1927 PROTEIN"/>
    <property type="match status" value="1"/>
</dbReference>
<reference evidence="3" key="1">
    <citation type="submission" date="2016-04" db="EMBL/GenBank/DDBJ databases">
        <authorList>
            <person name="Tagini F."/>
        </authorList>
    </citation>
    <scope>NUCLEOTIDE SEQUENCE [LARGE SCALE GENOMIC DNA]</scope>
    <source>
        <strain evidence="3">CHUV0807</strain>
    </source>
</reference>
<accession>A0A1C3H7B2</accession>